<evidence type="ECO:0000256" key="7">
    <source>
        <dbReference type="SAM" id="MobiDB-lite"/>
    </source>
</evidence>
<feature type="compositionally biased region" description="Basic and acidic residues" evidence="7">
    <location>
        <begin position="99"/>
        <end position="116"/>
    </location>
</feature>
<sequence length="141" mass="16611">MTATGGKKRRVSKKNKKAWRKYVDMSDVDKFLDDTRLEERLGSFAARKNSDLFVVSTTRPVLSKKQRRELLKSKELRCFSILKPHTTVPDPISKRNRVKTREERRDSRLRTKEQRRNAQILKKSAIQISQELQNNNNVKTK</sequence>
<evidence type="ECO:0000256" key="3">
    <source>
        <dbReference type="ARBA" id="ARBA00008838"/>
    </source>
</evidence>
<name>A0A0N0U2T5_9HYME</name>
<feature type="region of interest" description="Disordered" evidence="7">
    <location>
        <begin position="87"/>
        <end position="122"/>
    </location>
</feature>
<dbReference type="OrthoDB" id="5072at2759"/>
<dbReference type="GO" id="GO:0000027">
    <property type="term" value="P:ribosomal large subunit assembly"/>
    <property type="evidence" value="ECO:0007669"/>
    <property type="project" value="TreeGrafter"/>
</dbReference>
<dbReference type="EMBL" id="KQ436240">
    <property type="protein sequence ID" value="KOX67344.1"/>
    <property type="molecule type" value="Genomic_DNA"/>
</dbReference>
<dbReference type="PANTHER" id="PTHR14211">
    <property type="entry name" value="GLIOMA SUPPRESSOR CANDIDATE REGION GENE 2"/>
    <property type="match status" value="1"/>
</dbReference>
<dbReference type="Pfam" id="PF07767">
    <property type="entry name" value="Nop53"/>
    <property type="match status" value="1"/>
</dbReference>
<dbReference type="Proteomes" id="UP000053105">
    <property type="component" value="Unassembled WGS sequence"/>
</dbReference>
<evidence type="ECO:0000256" key="4">
    <source>
        <dbReference type="ARBA" id="ARBA00018339"/>
    </source>
</evidence>
<comment type="subcellular location">
    <subcellularLocation>
        <location evidence="1">Nucleus</location>
        <location evidence="1">Nucleolus</location>
    </subcellularLocation>
    <subcellularLocation>
        <location evidence="2">Nucleus</location>
        <location evidence="2">Nucleoplasm</location>
    </subcellularLocation>
</comment>
<dbReference type="GO" id="GO:0006364">
    <property type="term" value="P:rRNA processing"/>
    <property type="evidence" value="ECO:0007669"/>
    <property type="project" value="TreeGrafter"/>
</dbReference>
<dbReference type="GO" id="GO:0008097">
    <property type="term" value="F:5S rRNA binding"/>
    <property type="evidence" value="ECO:0007669"/>
    <property type="project" value="TreeGrafter"/>
</dbReference>
<gene>
    <name evidence="8" type="ORF">WN51_08251</name>
</gene>
<evidence type="ECO:0000256" key="6">
    <source>
        <dbReference type="ARBA" id="ARBA00023242"/>
    </source>
</evidence>
<keyword evidence="5" id="KW-0690">Ribosome biogenesis</keyword>
<dbReference type="PANTHER" id="PTHR14211:SF7">
    <property type="entry name" value="RIBOSOME BIOGENESIS PROTEIN NOP53"/>
    <property type="match status" value="1"/>
</dbReference>
<reference evidence="8 9" key="1">
    <citation type="submission" date="2015-07" db="EMBL/GenBank/DDBJ databases">
        <title>The genome of Melipona quadrifasciata.</title>
        <authorList>
            <person name="Pan H."/>
            <person name="Kapheim K."/>
        </authorList>
    </citation>
    <scope>NUCLEOTIDE SEQUENCE [LARGE SCALE GENOMIC DNA]</scope>
    <source>
        <strain evidence="8">0111107301</strain>
        <tissue evidence="8">Whole body</tissue>
    </source>
</reference>
<dbReference type="GO" id="GO:0005654">
    <property type="term" value="C:nucleoplasm"/>
    <property type="evidence" value="ECO:0007669"/>
    <property type="project" value="UniProtKB-SubCell"/>
</dbReference>
<evidence type="ECO:0000256" key="2">
    <source>
        <dbReference type="ARBA" id="ARBA00004642"/>
    </source>
</evidence>
<dbReference type="AlphaFoldDB" id="A0A0N0U2T5"/>
<comment type="similarity">
    <text evidence="3">Belongs to the NOP53 family.</text>
</comment>
<evidence type="ECO:0000256" key="5">
    <source>
        <dbReference type="ARBA" id="ARBA00022517"/>
    </source>
</evidence>
<proteinExistence type="inferred from homology"/>
<dbReference type="GO" id="GO:0005730">
    <property type="term" value="C:nucleolus"/>
    <property type="evidence" value="ECO:0007669"/>
    <property type="project" value="UniProtKB-SubCell"/>
</dbReference>
<evidence type="ECO:0000313" key="8">
    <source>
        <dbReference type="EMBL" id="KOX67344.1"/>
    </source>
</evidence>
<protein>
    <recommendedName>
        <fullName evidence="4">Ribosome biogenesis protein NOP53</fullName>
    </recommendedName>
</protein>
<evidence type="ECO:0000313" key="9">
    <source>
        <dbReference type="Proteomes" id="UP000053105"/>
    </source>
</evidence>
<organism evidence="8 9">
    <name type="scientific">Melipona quadrifasciata</name>
    <dbReference type="NCBI Taxonomy" id="166423"/>
    <lineage>
        <taxon>Eukaryota</taxon>
        <taxon>Metazoa</taxon>
        <taxon>Ecdysozoa</taxon>
        <taxon>Arthropoda</taxon>
        <taxon>Hexapoda</taxon>
        <taxon>Insecta</taxon>
        <taxon>Pterygota</taxon>
        <taxon>Neoptera</taxon>
        <taxon>Endopterygota</taxon>
        <taxon>Hymenoptera</taxon>
        <taxon>Apocrita</taxon>
        <taxon>Aculeata</taxon>
        <taxon>Apoidea</taxon>
        <taxon>Anthophila</taxon>
        <taxon>Apidae</taxon>
        <taxon>Melipona</taxon>
    </lineage>
</organism>
<keyword evidence="6" id="KW-0539">Nucleus</keyword>
<accession>A0A0N0U2T5</accession>
<dbReference type="InterPro" id="IPR011687">
    <property type="entry name" value="Nop53/GLTSCR2"/>
</dbReference>
<dbReference type="STRING" id="166423.A0A0N0U2T5"/>
<evidence type="ECO:0000256" key="1">
    <source>
        <dbReference type="ARBA" id="ARBA00004604"/>
    </source>
</evidence>
<keyword evidence="9" id="KW-1185">Reference proteome</keyword>